<protein>
    <submittedName>
        <fullName evidence="1">Uncharacterized protein</fullName>
    </submittedName>
</protein>
<sequence>MAKKNTLQDLNAFLKHQQQETPSASNEQEFLKSKGTVLAKVEKKSQWQDPKLKAAAAQLASQLQAIADAQKLSGYQVLLAASIQFLEEKEDLKAAEVMLLNTLLYLQHNER</sequence>
<organism evidence="1 2">
    <name type="scientific">Shiella aurantiaca</name>
    <dbReference type="NCBI Taxonomy" id="3058365"/>
    <lineage>
        <taxon>Bacteria</taxon>
        <taxon>Pseudomonadati</taxon>
        <taxon>Bacteroidota</taxon>
        <taxon>Cytophagia</taxon>
        <taxon>Cytophagales</taxon>
        <taxon>Shiellaceae</taxon>
        <taxon>Shiella</taxon>
    </lineage>
</organism>
<evidence type="ECO:0000313" key="1">
    <source>
        <dbReference type="EMBL" id="MDN4164481.1"/>
    </source>
</evidence>
<accession>A0ABT8F3A1</accession>
<comment type="caution">
    <text evidence="1">The sequence shown here is derived from an EMBL/GenBank/DDBJ whole genome shotgun (WGS) entry which is preliminary data.</text>
</comment>
<keyword evidence="2" id="KW-1185">Reference proteome</keyword>
<dbReference type="RefSeq" id="WP_320003010.1">
    <property type="nucleotide sequence ID" value="NZ_JAUHJS010000002.1"/>
</dbReference>
<dbReference type="EMBL" id="JAUHJS010000002">
    <property type="protein sequence ID" value="MDN4164481.1"/>
    <property type="molecule type" value="Genomic_DNA"/>
</dbReference>
<evidence type="ECO:0000313" key="2">
    <source>
        <dbReference type="Proteomes" id="UP001168552"/>
    </source>
</evidence>
<proteinExistence type="predicted"/>
<gene>
    <name evidence="1" type="ORF">QWY31_03155</name>
</gene>
<reference evidence="1" key="1">
    <citation type="submission" date="2023-06" db="EMBL/GenBank/DDBJ databases">
        <title>Cytophagales bacterium Strain LB-30, isolated from soil.</title>
        <authorList>
            <person name="Liu B."/>
        </authorList>
    </citation>
    <scope>NUCLEOTIDE SEQUENCE</scope>
    <source>
        <strain evidence="1">LB-30</strain>
    </source>
</reference>
<dbReference type="Proteomes" id="UP001168552">
    <property type="component" value="Unassembled WGS sequence"/>
</dbReference>
<name>A0ABT8F3A1_9BACT</name>